<protein>
    <submittedName>
        <fullName evidence="1">Uncharacterized protein</fullName>
    </submittedName>
</protein>
<accession>A0ACB8CG30</accession>
<keyword evidence="2" id="KW-1185">Reference proteome</keyword>
<sequence>MQSIVLLRRCRRLMTPTARRLLRTSPACLDADEDDVSELTKQRWDVVISGAGLAGAALACALGTSEAFANKRVLLVDRRQLRSDHDEENWSNRVYALTPGSRSFLQALGVWDMLPKSKVQTIKRMRVWESHSTASIAFFGRTAANEVAFDVDMGNLADALYRRLAQLPSQVVRVVSGVKVMNYELPTLERFDPMGPCQPVRIHVLGEDKPLEASLLVGADGFNSQVRKSMAVRCLHWNYNQKSIIATVKLCEPVDNSVAWQRFLPNGVVALLPLDSEHSSLVWTVRSDLADKLMQLPEDSFVDALNKSLWGEGRQMPLVNTALSTVASLLQRFGAAPPACSDAPMRILSLVPASRATFPLGLSYAAHYVLPRVALIGDAAHRVHPMAGQGANLGFGDAQELAQLLVESVYNGMPIVSFDTLLRYETLRQRHTVPFLLAIEALVGLYRFNFLPVVAARSVGLQLIDAWVGLKPPDLLRHLATSVRMRHAWTSLDGATCLEAGWTRRVYHMEEYGFFGEKIEADTATKWSIEVCRRVKEAETTIWSKEMESKFTLELYRGNKRGISAECFYDNSIGSSLLFEARAGALRTLVYRSRFQDTGMCTKCRLCGAEAETQEHLILRCAGLQTAPAEDTDLPRALGFHLLEAEDGNHIANGYNVNANVVTVDWWKGAKFPGYGAAAANTPLVGAQLSSLLRQMLKHSRLRANHVHLVGFSLGAHVAGFCGRHFCNVTGRSLGRITDNVLVAILELLDWKHRLIMVNVCRRLKNVANDAPWMRRARFTLQDPPTVFTVVMVRPRTDVITELDVSFYVLAKSERVAEALSLCTNLVVLRCVHSRILPTTMVLLLKDKLRKLECLHWSVLKNTAADIEVTDFLARNLEGLYYCDCSVLPPNMKTMYVEVFSTARNNNFICSVLGHCHALKSLHFHERRSETKGPGIACRVLRSYADGCRGNFHDFTYTTECSPSDMTVPRQPMAMMSGFFKDLGRCIDVCKGITLHPKGRRNCVTISELDLISVEDMASHRQLILLVNECRSDAITQLNNSRLCRKFYYLRALTLMALSEAAAMFRCNRRNQAALCNFIRSCVALTELNLSAFHFSEDFDWSSMLATGGLDNLQSLALVACALCSPRRLQFIGRASFKLRELDVRFFPDVQGGHPCDVCRRATTCDDVALAPLQHLRYLERLTLCEMLHARSLLFLVGCTSIRELRLVNMGTWSSIDNQDMTPILSLWPQLYTLKLESSGHLIDFSLLKDLPETTRMRRLCLSAVTVDGKPMDNLVLATQLRHTCPAVNVIHVHRRNSVGTTAIILALGETLDSADDTLVDSDDLWISSVNKVWLCDCVNYIGVPSPHGVK</sequence>
<dbReference type="Proteomes" id="UP000821865">
    <property type="component" value="Chromosome 7"/>
</dbReference>
<evidence type="ECO:0000313" key="2">
    <source>
        <dbReference type="Proteomes" id="UP000821865"/>
    </source>
</evidence>
<reference evidence="1" key="1">
    <citation type="submission" date="2020-05" db="EMBL/GenBank/DDBJ databases">
        <title>Large-scale comparative analyses of tick genomes elucidate their genetic diversity and vector capacities.</title>
        <authorList>
            <person name="Jia N."/>
            <person name="Wang J."/>
            <person name="Shi W."/>
            <person name="Du L."/>
            <person name="Sun Y."/>
            <person name="Zhan W."/>
            <person name="Jiang J."/>
            <person name="Wang Q."/>
            <person name="Zhang B."/>
            <person name="Ji P."/>
            <person name="Sakyi L.B."/>
            <person name="Cui X."/>
            <person name="Yuan T."/>
            <person name="Jiang B."/>
            <person name="Yang W."/>
            <person name="Lam T.T.-Y."/>
            <person name="Chang Q."/>
            <person name="Ding S."/>
            <person name="Wang X."/>
            <person name="Zhu J."/>
            <person name="Ruan X."/>
            <person name="Zhao L."/>
            <person name="Wei J."/>
            <person name="Que T."/>
            <person name="Du C."/>
            <person name="Cheng J."/>
            <person name="Dai P."/>
            <person name="Han X."/>
            <person name="Huang E."/>
            <person name="Gao Y."/>
            <person name="Liu J."/>
            <person name="Shao H."/>
            <person name="Ye R."/>
            <person name="Li L."/>
            <person name="Wei W."/>
            <person name="Wang X."/>
            <person name="Wang C."/>
            <person name="Yang T."/>
            <person name="Huo Q."/>
            <person name="Li W."/>
            <person name="Guo W."/>
            <person name="Chen H."/>
            <person name="Zhou L."/>
            <person name="Ni X."/>
            <person name="Tian J."/>
            <person name="Zhou Y."/>
            <person name="Sheng Y."/>
            <person name="Liu T."/>
            <person name="Pan Y."/>
            <person name="Xia L."/>
            <person name="Li J."/>
            <person name="Zhao F."/>
            <person name="Cao W."/>
        </authorList>
    </citation>
    <scope>NUCLEOTIDE SEQUENCE</scope>
    <source>
        <strain evidence="1">Dsil-2018</strain>
    </source>
</reference>
<proteinExistence type="predicted"/>
<name>A0ACB8CG30_DERSI</name>
<gene>
    <name evidence="1" type="ORF">HPB49_016075</name>
</gene>
<comment type="caution">
    <text evidence="1">The sequence shown here is derived from an EMBL/GenBank/DDBJ whole genome shotgun (WGS) entry which is preliminary data.</text>
</comment>
<evidence type="ECO:0000313" key="1">
    <source>
        <dbReference type="EMBL" id="KAH7941684.1"/>
    </source>
</evidence>
<dbReference type="EMBL" id="CM023476">
    <property type="protein sequence ID" value="KAH7941684.1"/>
    <property type="molecule type" value="Genomic_DNA"/>
</dbReference>
<organism evidence="1 2">
    <name type="scientific">Dermacentor silvarum</name>
    <name type="common">Tick</name>
    <dbReference type="NCBI Taxonomy" id="543639"/>
    <lineage>
        <taxon>Eukaryota</taxon>
        <taxon>Metazoa</taxon>
        <taxon>Ecdysozoa</taxon>
        <taxon>Arthropoda</taxon>
        <taxon>Chelicerata</taxon>
        <taxon>Arachnida</taxon>
        <taxon>Acari</taxon>
        <taxon>Parasitiformes</taxon>
        <taxon>Ixodida</taxon>
        <taxon>Ixodoidea</taxon>
        <taxon>Ixodidae</taxon>
        <taxon>Rhipicephalinae</taxon>
        <taxon>Dermacentor</taxon>
    </lineage>
</organism>